<evidence type="ECO:0000313" key="3">
    <source>
        <dbReference type="Proteomes" id="UP000467840"/>
    </source>
</evidence>
<reference evidence="2 3" key="1">
    <citation type="journal article" date="2020" name="Mol. Plant">
        <title>The Chromosome-Based Rubber Tree Genome Provides New Insights into Spurge Genome Evolution and Rubber Biosynthesis.</title>
        <authorList>
            <person name="Liu J."/>
            <person name="Shi C."/>
            <person name="Shi C.C."/>
            <person name="Li W."/>
            <person name="Zhang Q.J."/>
            <person name="Zhang Y."/>
            <person name="Li K."/>
            <person name="Lu H.F."/>
            <person name="Shi C."/>
            <person name="Zhu S.T."/>
            <person name="Xiao Z.Y."/>
            <person name="Nan H."/>
            <person name="Yue Y."/>
            <person name="Zhu X.G."/>
            <person name="Wu Y."/>
            <person name="Hong X.N."/>
            <person name="Fan G.Y."/>
            <person name="Tong Y."/>
            <person name="Zhang D."/>
            <person name="Mao C.L."/>
            <person name="Liu Y.L."/>
            <person name="Hao S.J."/>
            <person name="Liu W.Q."/>
            <person name="Lv M.Q."/>
            <person name="Zhang H.B."/>
            <person name="Liu Y."/>
            <person name="Hu-Tang G.R."/>
            <person name="Wang J.P."/>
            <person name="Wang J.H."/>
            <person name="Sun Y.H."/>
            <person name="Ni S.B."/>
            <person name="Chen W.B."/>
            <person name="Zhang X.C."/>
            <person name="Jiao Y.N."/>
            <person name="Eichler E.E."/>
            <person name="Li G.H."/>
            <person name="Liu X."/>
            <person name="Gao L.Z."/>
        </authorList>
    </citation>
    <scope>NUCLEOTIDE SEQUENCE [LARGE SCALE GENOMIC DNA]</scope>
    <source>
        <strain evidence="3">cv. GT1</strain>
        <tissue evidence="2">Leaf</tissue>
    </source>
</reference>
<gene>
    <name evidence="2" type="ORF">GH714_042367</name>
</gene>
<dbReference type="AlphaFoldDB" id="A0A6A6KAB0"/>
<dbReference type="EMBL" id="JAAGAX010000018">
    <property type="protein sequence ID" value="KAF2285325.1"/>
    <property type="molecule type" value="Genomic_DNA"/>
</dbReference>
<dbReference type="Pfam" id="PF05634">
    <property type="entry name" value="APO_RNA-bind"/>
    <property type="match status" value="2"/>
</dbReference>
<comment type="caution">
    <text evidence="2">The sequence shown here is derived from an EMBL/GenBank/DDBJ whole genome shotgun (WGS) entry which is preliminary data.</text>
</comment>
<feature type="domain" description="APO" evidence="1">
    <location>
        <begin position="83"/>
        <end position="168"/>
    </location>
</feature>
<dbReference type="PROSITE" id="PS51499">
    <property type="entry name" value="APO"/>
    <property type="match status" value="2"/>
</dbReference>
<evidence type="ECO:0000259" key="1">
    <source>
        <dbReference type="PROSITE" id="PS51499"/>
    </source>
</evidence>
<dbReference type="InterPro" id="IPR023342">
    <property type="entry name" value="APO_dom"/>
</dbReference>
<accession>A0A6A6KAB0</accession>
<name>A0A6A6KAB0_HEVBR</name>
<dbReference type="GO" id="GO:0003723">
    <property type="term" value="F:RNA binding"/>
    <property type="evidence" value="ECO:0007669"/>
    <property type="project" value="InterPro"/>
</dbReference>
<keyword evidence="3" id="KW-1185">Reference proteome</keyword>
<organism evidence="2 3">
    <name type="scientific">Hevea brasiliensis</name>
    <name type="common">Para rubber tree</name>
    <name type="synonym">Siphonia brasiliensis</name>
    <dbReference type="NCBI Taxonomy" id="3981"/>
    <lineage>
        <taxon>Eukaryota</taxon>
        <taxon>Viridiplantae</taxon>
        <taxon>Streptophyta</taxon>
        <taxon>Embryophyta</taxon>
        <taxon>Tracheophyta</taxon>
        <taxon>Spermatophyta</taxon>
        <taxon>Magnoliopsida</taxon>
        <taxon>eudicotyledons</taxon>
        <taxon>Gunneridae</taxon>
        <taxon>Pentapetalae</taxon>
        <taxon>rosids</taxon>
        <taxon>fabids</taxon>
        <taxon>Malpighiales</taxon>
        <taxon>Euphorbiaceae</taxon>
        <taxon>Crotonoideae</taxon>
        <taxon>Micrandreae</taxon>
        <taxon>Hevea</taxon>
    </lineage>
</organism>
<protein>
    <recommendedName>
        <fullName evidence="1">APO domain-containing protein</fullName>
    </recommendedName>
</protein>
<proteinExistence type="predicted"/>
<evidence type="ECO:0000313" key="2">
    <source>
        <dbReference type="EMBL" id="KAF2285325.1"/>
    </source>
</evidence>
<sequence>MALRKIMWQNLAGDCGRCITHFRFYSSQIVWKALRPMILKRIEKRPKNYPIRDMVPVAKNVLKARMLLIQGVSTLIQVIPVVKCKFCLEVYIGEKGHLIQTCWGYSGGPKNRVHEWITGGLNDILVPVETFCLNDKFQKVIKHDQRFNFGRIPAVVELCRQAGADLTTENLYSGTSISHSRLGGIDGAESLSPGDLSVVANGTLRAWETLRSGVPKLLSVYPAKVCKYCSEIHIGPSGHNARLCGMFRHENWRESHFWKKAGIDDLVPPKIVWRQRPQDPPVLSNKGRRVLWTCTSSGGSMHKGWCYCTIKVFLHDESSGFVSTSLILKMSYE</sequence>
<feature type="domain" description="APO" evidence="1">
    <location>
        <begin position="225"/>
        <end position="269"/>
    </location>
</feature>
<dbReference type="Proteomes" id="UP000467840">
    <property type="component" value="Chromosome 12"/>
</dbReference>